<proteinExistence type="inferred from homology"/>
<evidence type="ECO:0000256" key="6">
    <source>
        <dbReference type="ARBA" id="ARBA00022759"/>
    </source>
</evidence>
<dbReference type="GO" id="GO:0043137">
    <property type="term" value="P:DNA replication, removal of RNA primer"/>
    <property type="evidence" value="ECO:0007669"/>
    <property type="project" value="TreeGrafter"/>
</dbReference>
<organism evidence="9 10">
    <name type="scientific">Plectus sambesii</name>
    <dbReference type="NCBI Taxonomy" id="2011161"/>
    <lineage>
        <taxon>Eukaryota</taxon>
        <taxon>Metazoa</taxon>
        <taxon>Ecdysozoa</taxon>
        <taxon>Nematoda</taxon>
        <taxon>Chromadorea</taxon>
        <taxon>Plectida</taxon>
        <taxon>Plectina</taxon>
        <taxon>Plectoidea</taxon>
        <taxon>Plectidae</taxon>
        <taxon>Plectus</taxon>
    </lineage>
</organism>
<dbReference type="GO" id="GO:0003676">
    <property type="term" value="F:nucleic acid binding"/>
    <property type="evidence" value="ECO:0007669"/>
    <property type="project" value="InterPro"/>
</dbReference>
<dbReference type="InterPro" id="IPR050092">
    <property type="entry name" value="RNase_H"/>
</dbReference>
<dbReference type="GO" id="GO:0004523">
    <property type="term" value="F:RNA-DNA hybrid ribonuclease activity"/>
    <property type="evidence" value="ECO:0007669"/>
    <property type="project" value="UniProtKB-EC"/>
</dbReference>
<keyword evidence="4" id="KW-0540">Nuclease</keyword>
<dbReference type="Gene3D" id="3.30.420.10">
    <property type="entry name" value="Ribonuclease H-like superfamily/Ribonuclease H"/>
    <property type="match status" value="1"/>
</dbReference>
<reference evidence="10" key="1">
    <citation type="submission" date="2022-11" db="UniProtKB">
        <authorList>
            <consortium name="WormBaseParasite"/>
        </authorList>
    </citation>
    <scope>IDENTIFICATION</scope>
</reference>
<comment type="similarity">
    <text evidence="2">Belongs to the RNase H family.</text>
</comment>
<evidence type="ECO:0000313" key="10">
    <source>
        <dbReference type="WBParaSite" id="PSAMB.scaffold2957size20405.g19729.t1"/>
    </source>
</evidence>
<dbReference type="EC" id="3.1.26.4" evidence="3"/>
<dbReference type="InterPro" id="IPR002156">
    <property type="entry name" value="RNaseH_domain"/>
</dbReference>
<dbReference type="AlphaFoldDB" id="A0A914W0E4"/>
<evidence type="ECO:0000313" key="9">
    <source>
        <dbReference type="Proteomes" id="UP000887566"/>
    </source>
</evidence>
<dbReference type="InterPro" id="IPR036397">
    <property type="entry name" value="RNaseH_sf"/>
</dbReference>
<dbReference type="PANTHER" id="PTHR10642:SF26">
    <property type="entry name" value="RIBONUCLEASE H1"/>
    <property type="match status" value="1"/>
</dbReference>
<keyword evidence="9" id="KW-1185">Reference proteome</keyword>
<evidence type="ECO:0000259" key="8">
    <source>
        <dbReference type="PROSITE" id="PS50879"/>
    </source>
</evidence>
<evidence type="ECO:0000256" key="4">
    <source>
        <dbReference type="ARBA" id="ARBA00022722"/>
    </source>
</evidence>
<dbReference type="CDD" id="cd09280">
    <property type="entry name" value="RNase_HI_eukaryote_like"/>
    <property type="match status" value="1"/>
</dbReference>
<evidence type="ECO:0000256" key="3">
    <source>
        <dbReference type="ARBA" id="ARBA00012180"/>
    </source>
</evidence>
<dbReference type="WBParaSite" id="PSAMB.scaffold2957size20405.g19729.t1">
    <property type="protein sequence ID" value="PSAMB.scaffold2957size20405.g19729.t1"/>
    <property type="gene ID" value="PSAMB.scaffold2957size20405.g19729"/>
</dbReference>
<keyword evidence="5" id="KW-0479">Metal-binding</keyword>
<dbReference type="InterPro" id="IPR012337">
    <property type="entry name" value="RNaseH-like_sf"/>
</dbReference>
<evidence type="ECO:0000256" key="7">
    <source>
        <dbReference type="ARBA" id="ARBA00022801"/>
    </source>
</evidence>
<comment type="catalytic activity">
    <reaction evidence="1">
        <text>Endonucleolytic cleavage to 5'-phosphomonoester.</text>
        <dbReference type="EC" id="3.1.26.4"/>
    </reaction>
</comment>
<keyword evidence="6" id="KW-0255">Endonuclease</keyword>
<protein>
    <recommendedName>
        <fullName evidence="3">ribonuclease H</fullName>
        <ecNumber evidence="3">3.1.26.4</ecNumber>
    </recommendedName>
</protein>
<dbReference type="Proteomes" id="UP000887566">
    <property type="component" value="Unplaced"/>
</dbReference>
<dbReference type="SUPFAM" id="SSF53098">
    <property type="entry name" value="Ribonuclease H-like"/>
    <property type="match status" value="1"/>
</dbReference>
<dbReference type="Pfam" id="PF00075">
    <property type="entry name" value="RNase_H"/>
    <property type="match status" value="1"/>
</dbReference>
<name>A0A914W0E4_9BILA</name>
<evidence type="ECO:0000256" key="1">
    <source>
        <dbReference type="ARBA" id="ARBA00000077"/>
    </source>
</evidence>
<feature type="domain" description="RNase H type-1" evidence="8">
    <location>
        <begin position="12"/>
        <end position="159"/>
    </location>
</feature>
<evidence type="ECO:0000256" key="2">
    <source>
        <dbReference type="ARBA" id="ARBA00005300"/>
    </source>
</evidence>
<dbReference type="PANTHER" id="PTHR10642">
    <property type="entry name" value="RIBONUCLEASE H1"/>
    <property type="match status" value="1"/>
</dbReference>
<evidence type="ECO:0000256" key="5">
    <source>
        <dbReference type="ARBA" id="ARBA00022723"/>
    </source>
</evidence>
<dbReference type="PROSITE" id="PS50879">
    <property type="entry name" value="RNASE_H_1"/>
    <property type="match status" value="1"/>
</dbReference>
<sequence length="173" mass="19553">MRGRGYNGRRGKINTAVVYTDGACSNNGYDGAKAGYGVYWGPNHPDNISAPLLEGPQTNNRAEYTAVDVALHQARAQDYDRVIVYTDSDLLIRSLEQYIHKWVRNGWLTANGMPVKNRAELESIYEHMQNIEVIFEHVPAHSGIPGNEAADYFAREGVKKNYICDNCARYYNY</sequence>
<dbReference type="GO" id="GO:0046872">
    <property type="term" value="F:metal ion binding"/>
    <property type="evidence" value="ECO:0007669"/>
    <property type="project" value="UniProtKB-KW"/>
</dbReference>
<accession>A0A914W0E4</accession>
<keyword evidence="7" id="KW-0378">Hydrolase</keyword>